<dbReference type="RefSeq" id="WP_179758934.1">
    <property type="nucleotide sequence ID" value="NZ_OCPC01000001.1"/>
</dbReference>
<evidence type="ECO:0000313" key="2">
    <source>
        <dbReference type="EMBL" id="SOE09158.1"/>
    </source>
</evidence>
<dbReference type="Proteomes" id="UP000219465">
    <property type="component" value="Unassembled WGS sequence"/>
</dbReference>
<name>A0A286HMY7_9HYPH</name>
<reference evidence="3" key="1">
    <citation type="submission" date="2017-08" db="EMBL/GenBank/DDBJ databases">
        <authorList>
            <person name="Varghese N."/>
            <person name="Submissions S."/>
        </authorList>
    </citation>
    <scope>NUCLEOTIDE SEQUENCE [LARGE SCALE GENOMIC DNA]</scope>
    <source>
        <strain evidence="3">KCTC 23107</strain>
    </source>
</reference>
<keyword evidence="1" id="KW-0472">Membrane</keyword>
<gene>
    <name evidence="2" type="ORF">SAMN05877838_0676</name>
</gene>
<dbReference type="EMBL" id="OCPC01000001">
    <property type="protein sequence ID" value="SOE09158.1"/>
    <property type="molecule type" value="Genomic_DNA"/>
</dbReference>
<proteinExistence type="predicted"/>
<keyword evidence="1" id="KW-1133">Transmembrane helix</keyword>
<sequence>MRTNIRNTVTTLLRMTALVSFLVGPVGAFAYAQTGDKGPGLSGAGYVLYVSLQRNSK</sequence>
<keyword evidence="1" id="KW-0812">Transmembrane</keyword>
<organism evidence="2 3">
    <name type="scientific">Hoeflea halophila</name>
    <dbReference type="NCBI Taxonomy" id="714899"/>
    <lineage>
        <taxon>Bacteria</taxon>
        <taxon>Pseudomonadati</taxon>
        <taxon>Pseudomonadota</taxon>
        <taxon>Alphaproteobacteria</taxon>
        <taxon>Hyphomicrobiales</taxon>
        <taxon>Rhizobiaceae</taxon>
        <taxon>Hoeflea</taxon>
    </lineage>
</organism>
<evidence type="ECO:0000313" key="3">
    <source>
        <dbReference type="Proteomes" id="UP000219465"/>
    </source>
</evidence>
<protein>
    <submittedName>
        <fullName evidence="2">Uncharacterized protein</fullName>
    </submittedName>
</protein>
<dbReference type="AlphaFoldDB" id="A0A286HMY7"/>
<feature type="transmembrane region" description="Helical" evidence="1">
    <location>
        <begin position="12"/>
        <end position="32"/>
    </location>
</feature>
<evidence type="ECO:0000256" key="1">
    <source>
        <dbReference type="SAM" id="Phobius"/>
    </source>
</evidence>
<keyword evidence="3" id="KW-1185">Reference proteome</keyword>
<accession>A0A286HMY7</accession>